<keyword evidence="4" id="KW-1185">Reference proteome</keyword>
<evidence type="ECO:0000259" key="2">
    <source>
        <dbReference type="Pfam" id="PF03732"/>
    </source>
</evidence>
<feature type="domain" description="Retrotransposon gag" evidence="2">
    <location>
        <begin position="261"/>
        <end position="351"/>
    </location>
</feature>
<dbReference type="PANTHER" id="PTHR35046">
    <property type="entry name" value="ZINC KNUCKLE (CCHC-TYPE) FAMILY PROTEIN"/>
    <property type="match status" value="1"/>
</dbReference>
<evidence type="ECO:0000313" key="4">
    <source>
        <dbReference type="Proteomes" id="UP001231189"/>
    </source>
</evidence>
<gene>
    <name evidence="3" type="ORF">QYE76_022820</name>
</gene>
<feature type="compositionally biased region" description="Basic and acidic residues" evidence="1">
    <location>
        <begin position="182"/>
        <end position="205"/>
    </location>
</feature>
<dbReference type="Proteomes" id="UP001231189">
    <property type="component" value="Unassembled WGS sequence"/>
</dbReference>
<feature type="region of interest" description="Disordered" evidence="1">
    <location>
        <begin position="161"/>
        <end position="206"/>
    </location>
</feature>
<reference evidence="3" key="1">
    <citation type="submission" date="2023-07" db="EMBL/GenBank/DDBJ databases">
        <title>A chromosome-level genome assembly of Lolium multiflorum.</title>
        <authorList>
            <person name="Chen Y."/>
            <person name="Copetti D."/>
            <person name="Kolliker R."/>
            <person name="Studer B."/>
        </authorList>
    </citation>
    <scope>NUCLEOTIDE SEQUENCE</scope>
    <source>
        <strain evidence="3">02402/16</strain>
        <tissue evidence="3">Leaf</tissue>
    </source>
</reference>
<name>A0AAD8R926_LOLMU</name>
<protein>
    <recommendedName>
        <fullName evidence="2">Retrotransposon gag domain-containing protein</fullName>
    </recommendedName>
</protein>
<feature type="compositionally biased region" description="Basic residues" evidence="1">
    <location>
        <begin position="69"/>
        <end position="83"/>
    </location>
</feature>
<evidence type="ECO:0000256" key="1">
    <source>
        <dbReference type="SAM" id="MobiDB-lite"/>
    </source>
</evidence>
<dbReference type="Pfam" id="PF03732">
    <property type="entry name" value="Retrotrans_gag"/>
    <property type="match status" value="1"/>
</dbReference>
<feature type="region of interest" description="Disordered" evidence="1">
    <location>
        <begin position="63"/>
        <end position="99"/>
    </location>
</feature>
<dbReference type="EMBL" id="JAUUTY010000006">
    <property type="protein sequence ID" value="KAK1617303.1"/>
    <property type="molecule type" value="Genomic_DNA"/>
</dbReference>
<dbReference type="PANTHER" id="PTHR35046:SF19">
    <property type="entry name" value="OS08G0315200 PROTEIN"/>
    <property type="match status" value="1"/>
</dbReference>
<evidence type="ECO:0000313" key="3">
    <source>
        <dbReference type="EMBL" id="KAK1617303.1"/>
    </source>
</evidence>
<dbReference type="InterPro" id="IPR005162">
    <property type="entry name" value="Retrotrans_gag_dom"/>
</dbReference>
<comment type="caution">
    <text evidence="3">The sequence shown here is derived from an EMBL/GenBank/DDBJ whole genome shotgun (WGS) entry which is preliminary data.</text>
</comment>
<proteinExistence type="predicted"/>
<dbReference type="AlphaFoldDB" id="A0AAD8R926"/>
<organism evidence="3 4">
    <name type="scientific">Lolium multiflorum</name>
    <name type="common">Italian ryegrass</name>
    <name type="synonym">Lolium perenne subsp. multiflorum</name>
    <dbReference type="NCBI Taxonomy" id="4521"/>
    <lineage>
        <taxon>Eukaryota</taxon>
        <taxon>Viridiplantae</taxon>
        <taxon>Streptophyta</taxon>
        <taxon>Embryophyta</taxon>
        <taxon>Tracheophyta</taxon>
        <taxon>Spermatophyta</taxon>
        <taxon>Magnoliopsida</taxon>
        <taxon>Liliopsida</taxon>
        <taxon>Poales</taxon>
        <taxon>Poaceae</taxon>
        <taxon>BOP clade</taxon>
        <taxon>Pooideae</taxon>
        <taxon>Poodae</taxon>
        <taxon>Poeae</taxon>
        <taxon>Poeae Chloroplast Group 2 (Poeae type)</taxon>
        <taxon>Loliodinae</taxon>
        <taxon>Loliinae</taxon>
        <taxon>Lolium</taxon>
    </lineage>
</organism>
<feature type="compositionally biased region" description="Basic and acidic residues" evidence="1">
    <location>
        <begin position="90"/>
        <end position="99"/>
    </location>
</feature>
<accession>A0AAD8R926</accession>
<sequence>MKNELKYVQRRDLNVQVQDLHEKIDAQGHDLKATLATQGQQNMASMRRQEERLARLEQAIANIANNRSQHSRSSRSHSSRHRAPSPSHHASNEDPRHHNVDDQVLQQQDQDAEQLNYNKNNNVSAVIKTSFVHVKKNVFAMNKKHVNNKSDFIKLKWSMLKGNNNMTPNKKRPPQASHQQNRRNEDDNHHQQPRNHNEDQDDARPLHRCNVRDEEEIFGKLKFTIPIFKGEDNPEAYLSWVHKVDKIFRIHNYSNAKKVAMASLEFEDYASVWWDELNDKHEANLLEPIETWEEMKEVMHTRFVPSHHKRDLFNKLTQLKQSFKSVEEYKDMHMTMVSANVDEREEQTMARSFKMSSPMSSLPDYHHLEASTTASTSYPALLLPNRATYRTNLEVTK</sequence>